<dbReference type="InterPro" id="IPR020845">
    <property type="entry name" value="AMP-binding_CS"/>
</dbReference>
<evidence type="ECO:0000313" key="8">
    <source>
        <dbReference type="Proteomes" id="UP000002358"/>
    </source>
</evidence>
<dbReference type="InterPro" id="IPR025110">
    <property type="entry name" value="AMP-bd_C"/>
</dbReference>
<accession>A0A7M7M6G5</accession>
<dbReference type="EnsemblMetazoa" id="XM_016982901">
    <property type="protein sequence ID" value="XP_016838390"/>
    <property type="gene ID" value="LOC107980731"/>
</dbReference>
<keyword evidence="8" id="KW-1185">Reference proteome</keyword>
<dbReference type="RefSeq" id="XP_016838388.1">
    <property type="nucleotide sequence ID" value="XM_016982899.3"/>
</dbReference>
<dbReference type="SMR" id="A0A7M7M6G5"/>
<dbReference type="InterPro" id="IPR042099">
    <property type="entry name" value="ANL_N_sf"/>
</dbReference>
<name>A0A7M7M6G5_NASVI</name>
<feature type="domain" description="AMP-dependent synthetase/ligase" evidence="5">
    <location>
        <begin position="44"/>
        <end position="400"/>
    </location>
</feature>
<dbReference type="OrthoDB" id="10253869at2759"/>
<dbReference type="RefSeq" id="XP_016838389.1">
    <property type="nucleotide sequence ID" value="XM_016982900.3"/>
</dbReference>
<reference evidence="7" key="1">
    <citation type="submission" date="2021-01" db="UniProtKB">
        <authorList>
            <consortium name="EnsemblMetazoa"/>
        </authorList>
    </citation>
    <scope>IDENTIFICATION</scope>
</reference>
<evidence type="ECO:0000256" key="3">
    <source>
        <dbReference type="ARBA" id="ARBA00022598"/>
    </source>
</evidence>
<protein>
    <submittedName>
        <fullName evidence="7">Uncharacterized protein</fullName>
    </submittedName>
</protein>
<proteinExistence type="inferred from homology"/>
<dbReference type="Gene3D" id="3.30.300.30">
    <property type="match status" value="1"/>
</dbReference>
<dbReference type="EnsemblMetazoa" id="XM_016982900">
    <property type="protein sequence ID" value="XP_016838389"/>
    <property type="gene ID" value="LOC107980731"/>
</dbReference>
<dbReference type="Proteomes" id="UP000002358">
    <property type="component" value="Chromosome 2"/>
</dbReference>
<dbReference type="InParanoid" id="A0A7M7M6G5"/>
<dbReference type="RefSeq" id="XP_016838390.1">
    <property type="nucleotide sequence ID" value="XM_016982901.3"/>
</dbReference>
<evidence type="ECO:0000259" key="5">
    <source>
        <dbReference type="Pfam" id="PF00501"/>
    </source>
</evidence>
<dbReference type="PROSITE" id="PS00455">
    <property type="entry name" value="AMP_BINDING"/>
    <property type="match status" value="1"/>
</dbReference>
<evidence type="ECO:0000256" key="4">
    <source>
        <dbReference type="ARBA" id="ARBA00023140"/>
    </source>
</evidence>
<dbReference type="EnsemblMetazoa" id="XM_016982899">
    <property type="protein sequence ID" value="XP_016838388"/>
    <property type="gene ID" value="LOC107980731"/>
</dbReference>
<dbReference type="KEGG" id="nvi:107980731"/>
<dbReference type="Pfam" id="PF00501">
    <property type="entry name" value="AMP-binding"/>
    <property type="match status" value="1"/>
</dbReference>
<evidence type="ECO:0000256" key="2">
    <source>
        <dbReference type="ARBA" id="ARBA00006432"/>
    </source>
</evidence>
<dbReference type="GO" id="GO:0005777">
    <property type="term" value="C:peroxisome"/>
    <property type="evidence" value="ECO:0007669"/>
    <property type="project" value="UniProtKB-SubCell"/>
</dbReference>
<dbReference type="PANTHER" id="PTHR24096:SF149">
    <property type="entry name" value="AMP-BINDING DOMAIN-CONTAINING PROTEIN-RELATED"/>
    <property type="match status" value="1"/>
</dbReference>
<dbReference type="InterPro" id="IPR000873">
    <property type="entry name" value="AMP-dep_synth/lig_dom"/>
</dbReference>
<dbReference type="InterPro" id="IPR045851">
    <property type="entry name" value="AMP-bd_C_sf"/>
</dbReference>
<feature type="domain" description="AMP-binding enzyme C-terminal" evidence="6">
    <location>
        <begin position="451"/>
        <end position="527"/>
    </location>
</feature>
<organism evidence="7 8">
    <name type="scientific">Nasonia vitripennis</name>
    <name type="common">Parasitic wasp</name>
    <dbReference type="NCBI Taxonomy" id="7425"/>
    <lineage>
        <taxon>Eukaryota</taxon>
        <taxon>Metazoa</taxon>
        <taxon>Ecdysozoa</taxon>
        <taxon>Arthropoda</taxon>
        <taxon>Hexapoda</taxon>
        <taxon>Insecta</taxon>
        <taxon>Pterygota</taxon>
        <taxon>Neoptera</taxon>
        <taxon>Endopterygota</taxon>
        <taxon>Hymenoptera</taxon>
        <taxon>Apocrita</taxon>
        <taxon>Proctotrupomorpha</taxon>
        <taxon>Chalcidoidea</taxon>
        <taxon>Pteromalidae</taxon>
        <taxon>Pteromalinae</taxon>
        <taxon>Nasonia</taxon>
    </lineage>
</organism>
<keyword evidence="3" id="KW-0436">Ligase</keyword>
<comment type="subcellular location">
    <subcellularLocation>
        <location evidence="1">Peroxisome</location>
    </subcellularLocation>
</comment>
<dbReference type="SUPFAM" id="SSF56801">
    <property type="entry name" value="Acetyl-CoA synthetase-like"/>
    <property type="match status" value="1"/>
</dbReference>
<evidence type="ECO:0000313" key="7">
    <source>
        <dbReference type="EnsemblMetazoa" id="XP_016838388"/>
    </source>
</evidence>
<dbReference type="Gene3D" id="3.40.50.12780">
    <property type="entry name" value="N-terminal domain of ligase-like"/>
    <property type="match status" value="1"/>
</dbReference>
<dbReference type="PANTHER" id="PTHR24096">
    <property type="entry name" value="LONG-CHAIN-FATTY-ACID--COA LIGASE"/>
    <property type="match status" value="1"/>
</dbReference>
<keyword evidence="4" id="KW-0576">Peroxisome</keyword>
<sequence length="544" mass="60447">MSLNIPDKVNIEDFVIENNIIRGVNQDFGECCGIGEHLLSTLSSKPDHVAQIEAETGKQTTFAEMKDRSVRCGIWLKKQGIGANDIVVICSKNNLDLYAPMFGTFYAGGTFSGWSPFIASPKPVQRLMKLFKPKIVFAGEDVVDILHKAAKLENVKTKFVVFGRHSNFKTFHDIIKIPSEEDVHDFRPEKVNLKDNAVIILTSGSTGFSKGVQHNYENLFKIIVGLTPYPMAGVALWYSTCDWVTGVTFALQSALLIGTRIMHTQFDVEETCKVIEKYKVNLMLASSIIMASMLKLNVFKRYNLQSLTFVCTGGSKTNALALKGFHDALPNGLIVQMYGMTEIGRCIASQTENSKSIGSAGFVISCNQLKIVDIDNGESLGPNKPGEICIRSPTMMTGYFNNPEETKKVLDNDGWLSTGDKGFYDENGEVHVIERLKEMMKYRNHQISPSEVEQVLLSHPAVMEVSVIPIPHYLDGDWPIAFVKKVPEFQVTEDELVQLSISVFGELKKLHGGVKFVEQLPKMPSGKINRSLLKEMAKAMSVNS</sequence>
<dbReference type="GeneID" id="107980731"/>
<evidence type="ECO:0000259" key="6">
    <source>
        <dbReference type="Pfam" id="PF13193"/>
    </source>
</evidence>
<dbReference type="AlphaFoldDB" id="A0A7M7M6G5"/>
<evidence type="ECO:0000256" key="1">
    <source>
        <dbReference type="ARBA" id="ARBA00004275"/>
    </source>
</evidence>
<dbReference type="Pfam" id="PF13193">
    <property type="entry name" value="AMP-binding_C"/>
    <property type="match status" value="1"/>
</dbReference>
<comment type="similarity">
    <text evidence="2">Belongs to the ATP-dependent AMP-binding enzyme family.</text>
</comment>
<dbReference type="GO" id="GO:0016405">
    <property type="term" value="F:CoA-ligase activity"/>
    <property type="evidence" value="ECO:0007669"/>
    <property type="project" value="TreeGrafter"/>
</dbReference>